<gene>
    <name evidence="1" type="ORF">H9N25_00770</name>
</gene>
<sequence>MKGKRIDLYYQSKLPAFKELSIALANYKNYCLGKTAFYEGNEFSPFMEAQGGTLEHRGLIAQTASINSMYFSLKSRLAVEELLNQMSGLCNAELYIAQGQDVGNLKDDYFEMSQAAERCIDGLYKELKLG</sequence>
<keyword evidence="2" id="KW-1185">Reference proteome</keyword>
<reference evidence="1 2" key="1">
    <citation type="submission" date="2020-09" db="EMBL/GenBank/DDBJ databases">
        <title>Pedobacter sp. SW-16 isolated from soil near Yeocheon.</title>
        <authorList>
            <person name="Im H.S."/>
            <person name="Joung Y."/>
            <person name="Lee S.-S."/>
        </authorList>
    </citation>
    <scope>NUCLEOTIDE SEQUENCE [LARGE SCALE GENOMIC DNA]</scope>
    <source>
        <strain evidence="1 2">SW-16</strain>
    </source>
</reference>
<protein>
    <recommendedName>
        <fullName evidence="3">Four helix bundle protein</fullName>
    </recommendedName>
</protein>
<evidence type="ECO:0000313" key="1">
    <source>
        <dbReference type="EMBL" id="QNR85076.1"/>
    </source>
</evidence>
<dbReference type="Proteomes" id="UP000516439">
    <property type="component" value="Chromosome"/>
</dbReference>
<dbReference type="RefSeq" id="WP_190327613.1">
    <property type="nucleotide sequence ID" value="NZ_CP061171.1"/>
</dbReference>
<name>A0ABX6TJK3_9SPHI</name>
<dbReference type="EMBL" id="CP061171">
    <property type="protein sequence ID" value="QNR85076.1"/>
    <property type="molecule type" value="Genomic_DNA"/>
</dbReference>
<evidence type="ECO:0000313" key="2">
    <source>
        <dbReference type="Proteomes" id="UP000516439"/>
    </source>
</evidence>
<organism evidence="1 2">
    <name type="scientific">Pedobacter riviphilus</name>
    <dbReference type="NCBI Taxonomy" id="2766984"/>
    <lineage>
        <taxon>Bacteria</taxon>
        <taxon>Pseudomonadati</taxon>
        <taxon>Bacteroidota</taxon>
        <taxon>Sphingobacteriia</taxon>
        <taxon>Sphingobacteriales</taxon>
        <taxon>Sphingobacteriaceae</taxon>
        <taxon>Pedobacter</taxon>
    </lineage>
</organism>
<proteinExistence type="predicted"/>
<accession>A0ABX6TJK3</accession>
<evidence type="ECO:0008006" key="3">
    <source>
        <dbReference type="Google" id="ProtNLM"/>
    </source>
</evidence>